<dbReference type="Proteomes" id="UP000034137">
    <property type="component" value="Unassembled WGS sequence"/>
</dbReference>
<comment type="caution">
    <text evidence="1">The sequence shown here is derived from an EMBL/GenBank/DDBJ whole genome shotgun (WGS) entry which is preliminary data.</text>
</comment>
<sequence>MLFNLVAGFICGKSLKEGRMENNSRTFVACVVDSTGDALTKAELMHGRMLLDWLTGKGIHLGSQFIFCGESQRHEAFVRSLGHEPDCRDSIFDDQSVCSDEARRKALNHSDILVVCSGGFIRALGEQGVAPRTAWTVVHNERKLLRLNQLALRQ</sequence>
<protein>
    <submittedName>
        <fullName evidence="1">Uncharacterized protein</fullName>
    </submittedName>
</protein>
<proteinExistence type="predicted"/>
<dbReference type="EMBL" id="LBXO01000007">
    <property type="protein sequence ID" value="KKR33503.1"/>
    <property type="molecule type" value="Genomic_DNA"/>
</dbReference>
<accession>A0A0G0Q011</accession>
<gene>
    <name evidence="1" type="ORF">UT64_C0007G0005</name>
</gene>
<evidence type="ECO:0000313" key="1">
    <source>
        <dbReference type="EMBL" id="KKR33503.1"/>
    </source>
</evidence>
<dbReference type="AlphaFoldDB" id="A0A0G0Q011"/>
<reference evidence="1 2" key="1">
    <citation type="journal article" date="2015" name="Nature">
        <title>rRNA introns, odd ribosomes, and small enigmatic genomes across a large radiation of phyla.</title>
        <authorList>
            <person name="Brown C.T."/>
            <person name="Hug L.A."/>
            <person name="Thomas B.C."/>
            <person name="Sharon I."/>
            <person name="Castelle C.J."/>
            <person name="Singh A."/>
            <person name="Wilkins M.J."/>
            <person name="Williams K.H."/>
            <person name="Banfield J.F."/>
        </authorList>
    </citation>
    <scope>NUCLEOTIDE SEQUENCE [LARGE SCALE GENOMIC DNA]</scope>
</reference>
<evidence type="ECO:0000313" key="2">
    <source>
        <dbReference type="Proteomes" id="UP000034137"/>
    </source>
</evidence>
<organism evidence="1 2">
    <name type="scientific">Candidatus Falkowbacteria bacterium GW2011_GWF2_39_8</name>
    <dbReference type="NCBI Taxonomy" id="1618642"/>
    <lineage>
        <taxon>Bacteria</taxon>
        <taxon>Candidatus Falkowiibacteriota</taxon>
    </lineage>
</organism>
<name>A0A0G0Q011_9BACT</name>